<proteinExistence type="predicted"/>
<reference evidence="1" key="1">
    <citation type="submission" date="2018-05" db="EMBL/GenBank/DDBJ databases">
        <authorList>
            <person name="Lanie J.A."/>
            <person name="Ng W.-L."/>
            <person name="Kazmierczak K.M."/>
            <person name="Andrzejewski T.M."/>
            <person name="Davidsen T.M."/>
            <person name="Wayne K.J."/>
            <person name="Tettelin H."/>
            <person name="Glass J.I."/>
            <person name="Rusch D."/>
            <person name="Podicherti R."/>
            <person name="Tsui H.-C.T."/>
            <person name="Winkler M.E."/>
        </authorList>
    </citation>
    <scope>NUCLEOTIDE SEQUENCE</scope>
</reference>
<gene>
    <name evidence="1" type="ORF">METZ01_LOCUS45392</name>
</gene>
<sequence length="27" mass="3011">MLVHPYYFKLMGDMGYGNSVVSDNCLG</sequence>
<protein>
    <submittedName>
        <fullName evidence="1">Uncharacterized protein</fullName>
    </submittedName>
</protein>
<dbReference type="AlphaFoldDB" id="A0A381RNL5"/>
<name>A0A381RNL5_9ZZZZ</name>
<organism evidence="1">
    <name type="scientific">marine metagenome</name>
    <dbReference type="NCBI Taxonomy" id="408172"/>
    <lineage>
        <taxon>unclassified sequences</taxon>
        <taxon>metagenomes</taxon>
        <taxon>ecological metagenomes</taxon>
    </lineage>
</organism>
<dbReference type="EMBL" id="UINC01002067">
    <property type="protein sequence ID" value="SUZ92538.1"/>
    <property type="molecule type" value="Genomic_DNA"/>
</dbReference>
<accession>A0A381RNL5</accession>
<evidence type="ECO:0000313" key="1">
    <source>
        <dbReference type="EMBL" id="SUZ92538.1"/>
    </source>
</evidence>